<dbReference type="SUPFAM" id="SSF90123">
    <property type="entry name" value="ABC transporter transmembrane region"/>
    <property type="match status" value="1"/>
</dbReference>
<dbReference type="FunFam" id="3.40.50.300:FF:000287">
    <property type="entry name" value="Multidrug ABC transporter ATP-binding protein"/>
    <property type="match status" value="1"/>
</dbReference>
<evidence type="ECO:0000256" key="8">
    <source>
        <dbReference type="SAM" id="Phobius"/>
    </source>
</evidence>
<dbReference type="PROSITE" id="PS50929">
    <property type="entry name" value="ABC_TM1F"/>
    <property type="match status" value="1"/>
</dbReference>
<dbReference type="InterPro" id="IPR003439">
    <property type="entry name" value="ABC_transporter-like_ATP-bd"/>
</dbReference>
<evidence type="ECO:0000259" key="9">
    <source>
        <dbReference type="PROSITE" id="PS50893"/>
    </source>
</evidence>
<feature type="transmembrane region" description="Helical" evidence="8">
    <location>
        <begin position="264"/>
        <end position="294"/>
    </location>
</feature>
<dbReference type="CDD" id="cd18547">
    <property type="entry name" value="ABC_6TM_Tm288_like"/>
    <property type="match status" value="1"/>
</dbReference>
<evidence type="ECO:0000256" key="3">
    <source>
        <dbReference type="ARBA" id="ARBA00022692"/>
    </source>
</evidence>
<dbReference type="Gene3D" id="3.40.50.300">
    <property type="entry name" value="P-loop containing nucleotide triphosphate hydrolases"/>
    <property type="match status" value="1"/>
</dbReference>
<evidence type="ECO:0000256" key="2">
    <source>
        <dbReference type="ARBA" id="ARBA00022448"/>
    </source>
</evidence>
<keyword evidence="5 11" id="KW-0067">ATP-binding</keyword>
<dbReference type="Proteomes" id="UP000823615">
    <property type="component" value="Unassembled WGS sequence"/>
</dbReference>
<keyword evidence="2" id="KW-0813">Transport</keyword>
<dbReference type="GO" id="GO:0005524">
    <property type="term" value="F:ATP binding"/>
    <property type="evidence" value="ECO:0007669"/>
    <property type="project" value="UniProtKB-KW"/>
</dbReference>
<evidence type="ECO:0000256" key="7">
    <source>
        <dbReference type="ARBA" id="ARBA00023136"/>
    </source>
</evidence>
<organism evidence="11 12">
    <name type="scientific">Candidatus Ornithospirochaeta stercoripullorum</name>
    <dbReference type="NCBI Taxonomy" id="2840899"/>
    <lineage>
        <taxon>Bacteria</taxon>
        <taxon>Pseudomonadati</taxon>
        <taxon>Spirochaetota</taxon>
        <taxon>Spirochaetia</taxon>
        <taxon>Spirochaetales</taxon>
        <taxon>Spirochaetaceae</taxon>
        <taxon>Spirochaetaceae incertae sedis</taxon>
        <taxon>Candidatus Ornithospirochaeta</taxon>
    </lineage>
</organism>
<dbReference type="InterPro" id="IPR039421">
    <property type="entry name" value="Type_1_exporter"/>
</dbReference>
<feature type="transmembrane region" description="Helical" evidence="8">
    <location>
        <begin position="72"/>
        <end position="96"/>
    </location>
</feature>
<dbReference type="InterPro" id="IPR011527">
    <property type="entry name" value="ABC1_TM_dom"/>
</dbReference>
<feature type="transmembrane region" description="Helical" evidence="8">
    <location>
        <begin position="29"/>
        <end position="52"/>
    </location>
</feature>
<proteinExistence type="predicted"/>
<evidence type="ECO:0000313" key="11">
    <source>
        <dbReference type="EMBL" id="MBO8437058.1"/>
    </source>
</evidence>
<dbReference type="SMART" id="SM00382">
    <property type="entry name" value="AAA"/>
    <property type="match status" value="1"/>
</dbReference>
<dbReference type="InterPro" id="IPR027417">
    <property type="entry name" value="P-loop_NTPase"/>
</dbReference>
<dbReference type="Pfam" id="PF00005">
    <property type="entry name" value="ABC_tran"/>
    <property type="match status" value="1"/>
</dbReference>
<protein>
    <submittedName>
        <fullName evidence="11">ABC transporter ATP-binding protein</fullName>
    </submittedName>
</protein>
<feature type="transmembrane region" description="Helical" evidence="8">
    <location>
        <begin position="167"/>
        <end position="186"/>
    </location>
</feature>
<dbReference type="GO" id="GO:0005886">
    <property type="term" value="C:plasma membrane"/>
    <property type="evidence" value="ECO:0007669"/>
    <property type="project" value="UniProtKB-SubCell"/>
</dbReference>
<dbReference type="Gene3D" id="1.20.1560.10">
    <property type="entry name" value="ABC transporter type 1, transmembrane domain"/>
    <property type="match status" value="1"/>
</dbReference>
<dbReference type="InterPro" id="IPR003593">
    <property type="entry name" value="AAA+_ATPase"/>
</dbReference>
<dbReference type="AlphaFoldDB" id="A0A9D9E0S8"/>
<comment type="subcellular location">
    <subcellularLocation>
        <location evidence="1">Cell membrane</location>
        <topology evidence="1">Multi-pass membrane protein</topology>
    </subcellularLocation>
</comment>
<reference evidence="11" key="2">
    <citation type="journal article" date="2021" name="PeerJ">
        <title>Extensive microbial diversity within the chicken gut microbiome revealed by metagenomics and culture.</title>
        <authorList>
            <person name="Gilroy R."/>
            <person name="Ravi A."/>
            <person name="Getino M."/>
            <person name="Pursley I."/>
            <person name="Horton D.L."/>
            <person name="Alikhan N.F."/>
            <person name="Baker D."/>
            <person name="Gharbi K."/>
            <person name="Hall N."/>
            <person name="Watson M."/>
            <person name="Adriaenssens E.M."/>
            <person name="Foster-Nyarko E."/>
            <person name="Jarju S."/>
            <person name="Secka A."/>
            <person name="Antonio M."/>
            <person name="Oren A."/>
            <person name="Chaudhuri R.R."/>
            <person name="La Ragione R."/>
            <person name="Hildebrand F."/>
            <person name="Pallen M.J."/>
        </authorList>
    </citation>
    <scope>NUCLEOTIDE SEQUENCE</scope>
    <source>
        <strain evidence="11">7293</strain>
    </source>
</reference>
<evidence type="ECO:0000256" key="5">
    <source>
        <dbReference type="ARBA" id="ARBA00022840"/>
    </source>
</evidence>
<gene>
    <name evidence="11" type="ORF">IAA97_08785</name>
</gene>
<dbReference type="PROSITE" id="PS00211">
    <property type="entry name" value="ABC_TRANSPORTER_1"/>
    <property type="match status" value="1"/>
</dbReference>
<keyword evidence="4" id="KW-0547">Nucleotide-binding</keyword>
<dbReference type="CDD" id="cd03254">
    <property type="entry name" value="ABCC_Glucan_exporter_like"/>
    <property type="match status" value="1"/>
</dbReference>
<name>A0A9D9E0S8_9SPIO</name>
<sequence length="600" mass="66775">MPRMVSSKKPRNLVYTVKRLLSYMGRHRLSLLLVAVMVIISVLCNLLGTYMISPVINSLVSGGGMNALVKGVLITALIYLIGVLTSLGYSQIMAIASQKIVYDIRQDLFTHMQTLPLSFFDSHQHGDVMSYYTNDVDTISDALNNSFSAVIKNGFQILGTMTMLLVLNWRLSMIVVLSYACMFFYVRYSARHSKQYYKKYQESLGSIDGYIQEMVAGQKVIKVFNHEEENLRIFREKNSELQEMGTAAQSFASTMIPAVVSISFLTYTIVALFGGFMALAGWTSLGALASYLVFVRQAAAPINQFTQQSNFLLSSLAGAERIFELIDKKSEVDEGSVTLEKAGNGWVWKDGDKRIPLKGDVRFENVVFAYDANHPILKDISLYAKPGQKIAFVGSTGAGKTTITNLINRFYDVESGMILFDGIDVRRIRKDDLRHSLGMVLQDTHLFTGTVRDNIRYGNLNATDEEVENAARIANADSFIRRLPEGYDTVVTGDGANLSSGQRQLLAIARAAVANPPVLILDEATSNIDTRTEDLIEKGMDRLMEGRTVFVIAHRLSTVRNADAIIVLESGRIIERGSHDDLMALKGRYYDLYTGLFELS</sequence>
<keyword evidence="7 8" id="KW-0472">Membrane</keyword>
<evidence type="ECO:0000256" key="6">
    <source>
        <dbReference type="ARBA" id="ARBA00022989"/>
    </source>
</evidence>
<dbReference type="PROSITE" id="PS50893">
    <property type="entry name" value="ABC_TRANSPORTER_2"/>
    <property type="match status" value="1"/>
</dbReference>
<evidence type="ECO:0000313" key="12">
    <source>
        <dbReference type="Proteomes" id="UP000823615"/>
    </source>
</evidence>
<dbReference type="InterPro" id="IPR017871">
    <property type="entry name" value="ABC_transporter-like_CS"/>
</dbReference>
<dbReference type="PANTHER" id="PTHR43394:SF1">
    <property type="entry name" value="ATP-BINDING CASSETTE SUB-FAMILY B MEMBER 10, MITOCHONDRIAL"/>
    <property type="match status" value="1"/>
</dbReference>
<dbReference type="SUPFAM" id="SSF52540">
    <property type="entry name" value="P-loop containing nucleoside triphosphate hydrolases"/>
    <property type="match status" value="1"/>
</dbReference>
<accession>A0A9D9E0S8</accession>
<evidence type="ECO:0000256" key="1">
    <source>
        <dbReference type="ARBA" id="ARBA00004651"/>
    </source>
</evidence>
<feature type="domain" description="ABC transmembrane type-1" evidence="10">
    <location>
        <begin position="32"/>
        <end position="314"/>
    </location>
</feature>
<dbReference type="Pfam" id="PF00664">
    <property type="entry name" value="ABC_membrane"/>
    <property type="match status" value="1"/>
</dbReference>
<dbReference type="PANTHER" id="PTHR43394">
    <property type="entry name" value="ATP-DEPENDENT PERMEASE MDL1, MITOCHONDRIAL"/>
    <property type="match status" value="1"/>
</dbReference>
<dbReference type="EMBL" id="JADIMT010000099">
    <property type="protein sequence ID" value="MBO8437058.1"/>
    <property type="molecule type" value="Genomic_DNA"/>
</dbReference>
<comment type="caution">
    <text evidence="11">The sequence shown here is derived from an EMBL/GenBank/DDBJ whole genome shotgun (WGS) entry which is preliminary data.</text>
</comment>
<dbReference type="GO" id="GO:0016887">
    <property type="term" value="F:ATP hydrolysis activity"/>
    <property type="evidence" value="ECO:0007669"/>
    <property type="project" value="InterPro"/>
</dbReference>
<dbReference type="InterPro" id="IPR036640">
    <property type="entry name" value="ABC1_TM_sf"/>
</dbReference>
<dbReference type="GO" id="GO:0015421">
    <property type="term" value="F:ABC-type oligopeptide transporter activity"/>
    <property type="evidence" value="ECO:0007669"/>
    <property type="project" value="TreeGrafter"/>
</dbReference>
<evidence type="ECO:0000256" key="4">
    <source>
        <dbReference type="ARBA" id="ARBA00022741"/>
    </source>
</evidence>
<keyword evidence="6 8" id="KW-1133">Transmembrane helix</keyword>
<feature type="domain" description="ABC transporter" evidence="9">
    <location>
        <begin position="361"/>
        <end position="595"/>
    </location>
</feature>
<keyword evidence="3 8" id="KW-0812">Transmembrane</keyword>
<evidence type="ECO:0000259" key="10">
    <source>
        <dbReference type="PROSITE" id="PS50929"/>
    </source>
</evidence>
<reference evidence="11" key="1">
    <citation type="submission" date="2020-10" db="EMBL/GenBank/DDBJ databases">
        <authorList>
            <person name="Gilroy R."/>
        </authorList>
    </citation>
    <scope>NUCLEOTIDE SEQUENCE</scope>
    <source>
        <strain evidence="11">7293</strain>
    </source>
</reference>